<sequence length="385" mass="42627">SKEKVTDNEHQVAFLDRNIWSVCEENRTSLEKESEILHEVSSSPTDFTVVVTNSGGEKLPICSSTMGTSFVLETVEEKGELQDYSVKNAEETKMGEPILAQLDPIKTVPIYHFPSVNTHSQDANFIVCLQGQEQICNPTESKCGTDSNMGFGSPDSNESYNTAYEQEMLSPMVGAETKSSFNFDSQIAETVVTKMQEEKNKKDGNAAFANPGTEDKHGVGWLTTEPYSVNLNIHVVSRDGTDEEYKQTPQQYEEKAISREVLRPNCSGSEISANKVDDSIGNPCAEDNSSENQSQDQISEDKEVITLEKTNSEKLNVPLLSFFKEESSLMGSQHKQERLVAKKANEEKWNSHKGKTTATSLQGGAKGKHKPLLFSMCMCCTTDFP</sequence>
<evidence type="ECO:0000313" key="2">
    <source>
        <dbReference type="EMBL" id="PIA31619.1"/>
    </source>
</evidence>
<evidence type="ECO:0000256" key="1">
    <source>
        <dbReference type="SAM" id="MobiDB-lite"/>
    </source>
</evidence>
<evidence type="ECO:0000313" key="3">
    <source>
        <dbReference type="Proteomes" id="UP000230069"/>
    </source>
</evidence>
<protein>
    <submittedName>
        <fullName evidence="2">Uncharacterized protein</fullName>
    </submittedName>
</protein>
<proteinExistence type="predicted"/>
<feature type="region of interest" description="Disordered" evidence="1">
    <location>
        <begin position="240"/>
        <end position="259"/>
    </location>
</feature>
<dbReference type="AlphaFoldDB" id="A0A2G5CK24"/>
<feature type="non-terminal residue" evidence="2">
    <location>
        <position position="1"/>
    </location>
</feature>
<feature type="region of interest" description="Disordered" evidence="1">
    <location>
        <begin position="344"/>
        <end position="365"/>
    </location>
</feature>
<reference evidence="2 3" key="1">
    <citation type="submission" date="2017-09" db="EMBL/GenBank/DDBJ databases">
        <title>WGS assembly of Aquilegia coerulea Goldsmith.</title>
        <authorList>
            <person name="Hodges S."/>
            <person name="Kramer E."/>
            <person name="Nordborg M."/>
            <person name="Tomkins J."/>
            <person name="Borevitz J."/>
            <person name="Derieg N."/>
            <person name="Yan J."/>
            <person name="Mihaltcheva S."/>
            <person name="Hayes R.D."/>
            <person name="Rokhsar D."/>
        </authorList>
    </citation>
    <scope>NUCLEOTIDE SEQUENCE [LARGE SCALE GENOMIC DNA]</scope>
    <source>
        <strain evidence="3">cv. Goldsmith</strain>
    </source>
</reference>
<dbReference type="EMBL" id="KZ305066">
    <property type="protein sequence ID" value="PIA31619.1"/>
    <property type="molecule type" value="Genomic_DNA"/>
</dbReference>
<gene>
    <name evidence="2" type="ORF">AQUCO_04900131v1</name>
</gene>
<organism evidence="2 3">
    <name type="scientific">Aquilegia coerulea</name>
    <name type="common">Rocky mountain columbine</name>
    <dbReference type="NCBI Taxonomy" id="218851"/>
    <lineage>
        <taxon>Eukaryota</taxon>
        <taxon>Viridiplantae</taxon>
        <taxon>Streptophyta</taxon>
        <taxon>Embryophyta</taxon>
        <taxon>Tracheophyta</taxon>
        <taxon>Spermatophyta</taxon>
        <taxon>Magnoliopsida</taxon>
        <taxon>Ranunculales</taxon>
        <taxon>Ranunculaceae</taxon>
        <taxon>Thalictroideae</taxon>
        <taxon>Aquilegia</taxon>
    </lineage>
</organism>
<dbReference type="Proteomes" id="UP000230069">
    <property type="component" value="Unassembled WGS sequence"/>
</dbReference>
<feature type="region of interest" description="Disordered" evidence="1">
    <location>
        <begin position="268"/>
        <end position="298"/>
    </location>
</feature>
<dbReference type="OrthoDB" id="1681423at2759"/>
<feature type="region of interest" description="Disordered" evidence="1">
    <location>
        <begin position="197"/>
        <end position="219"/>
    </location>
</feature>
<dbReference type="STRING" id="218851.A0A2G5CK24"/>
<dbReference type="InParanoid" id="A0A2G5CK24"/>
<accession>A0A2G5CK24</accession>
<name>A0A2G5CK24_AQUCA</name>
<keyword evidence="3" id="KW-1185">Reference proteome</keyword>